<evidence type="ECO:0000256" key="5">
    <source>
        <dbReference type="ARBA" id="ARBA00037982"/>
    </source>
</evidence>
<dbReference type="GeneID" id="8855273"/>
<dbReference type="SMART" id="SM00220">
    <property type="entry name" value="S_TKc"/>
    <property type="match status" value="1"/>
</dbReference>
<proteinExistence type="inferred from homology"/>
<feature type="compositionally biased region" description="Polar residues" evidence="8">
    <location>
        <begin position="12"/>
        <end position="22"/>
    </location>
</feature>
<keyword evidence="4 6" id="KW-0067">ATP-binding</keyword>
<dbReference type="EMBL" id="GG738847">
    <property type="protein sequence ID" value="EFC49467.1"/>
    <property type="molecule type" value="Genomic_DNA"/>
</dbReference>
<evidence type="ECO:0000256" key="8">
    <source>
        <dbReference type="SAM" id="MobiDB-lite"/>
    </source>
</evidence>
<dbReference type="GO" id="GO:0004674">
    <property type="term" value="F:protein serine/threonine kinase activity"/>
    <property type="evidence" value="ECO:0007669"/>
    <property type="project" value="UniProtKB-KW"/>
</dbReference>
<dbReference type="Proteomes" id="UP000006671">
    <property type="component" value="Unassembled WGS sequence"/>
</dbReference>
<dbReference type="GO" id="GO:0005524">
    <property type="term" value="F:ATP binding"/>
    <property type="evidence" value="ECO:0007669"/>
    <property type="project" value="UniProtKB-UniRule"/>
</dbReference>
<dbReference type="SUPFAM" id="SSF56112">
    <property type="entry name" value="Protein kinase-like (PK-like)"/>
    <property type="match status" value="1"/>
</dbReference>
<keyword evidence="7" id="KW-0723">Serine/threonine-protein kinase</keyword>
<dbReference type="PROSITE" id="PS00107">
    <property type="entry name" value="PROTEIN_KINASE_ATP"/>
    <property type="match status" value="1"/>
</dbReference>
<dbReference type="GO" id="GO:0005634">
    <property type="term" value="C:nucleus"/>
    <property type="evidence" value="ECO:0007669"/>
    <property type="project" value="TreeGrafter"/>
</dbReference>
<name>D2V050_NAEGR</name>
<comment type="similarity">
    <text evidence="5">Belongs to the protein kinase superfamily. Ser/Thr protein kinase family. GCN2 subfamily.</text>
</comment>
<keyword evidence="2 6" id="KW-0547">Nucleotide-binding</keyword>
<dbReference type="PROSITE" id="PS50011">
    <property type="entry name" value="PROTEIN_KINASE_DOM"/>
    <property type="match status" value="1"/>
</dbReference>
<dbReference type="STRING" id="5762.D2V050"/>
<dbReference type="GO" id="GO:0005737">
    <property type="term" value="C:cytoplasm"/>
    <property type="evidence" value="ECO:0007669"/>
    <property type="project" value="TreeGrafter"/>
</dbReference>
<evidence type="ECO:0000256" key="4">
    <source>
        <dbReference type="ARBA" id="ARBA00022840"/>
    </source>
</evidence>
<evidence type="ECO:0000259" key="9">
    <source>
        <dbReference type="PROSITE" id="PS50011"/>
    </source>
</evidence>
<evidence type="ECO:0000256" key="6">
    <source>
        <dbReference type="PROSITE-ProRule" id="PRU10141"/>
    </source>
</evidence>
<evidence type="ECO:0000256" key="2">
    <source>
        <dbReference type="ARBA" id="ARBA00022741"/>
    </source>
</evidence>
<feature type="compositionally biased region" description="Basic and acidic residues" evidence="8">
    <location>
        <begin position="1"/>
        <end position="11"/>
    </location>
</feature>
<dbReference type="OrthoDB" id="541276at2759"/>
<dbReference type="PROSITE" id="PS00108">
    <property type="entry name" value="PROTEIN_KINASE_ST"/>
    <property type="match status" value="1"/>
</dbReference>
<dbReference type="eggNOG" id="KOG0601">
    <property type="taxonomic scope" value="Eukaryota"/>
</dbReference>
<accession>D2V050</accession>
<dbReference type="InterPro" id="IPR017441">
    <property type="entry name" value="Protein_kinase_ATP_BS"/>
</dbReference>
<keyword evidence="3 10" id="KW-0418">Kinase</keyword>
<dbReference type="Pfam" id="PF00069">
    <property type="entry name" value="Pkinase"/>
    <property type="match status" value="1"/>
</dbReference>
<protein>
    <submittedName>
        <fullName evidence="10">Protein kinase</fullName>
    </submittedName>
</protein>
<dbReference type="AlphaFoldDB" id="D2V050"/>
<keyword evidence="1" id="KW-0808">Transferase</keyword>
<feature type="region of interest" description="Disordered" evidence="8">
    <location>
        <begin position="1"/>
        <end position="42"/>
    </location>
</feature>
<dbReference type="InterPro" id="IPR000719">
    <property type="entry name" value="Prot_kinase_dom"/>
</dbReference>
<dbReference type="VEuPathDB" id="AmoebaDB:NAEGRDRAFT_88123"/>
<reference evidence="10 11" key="1">
    <citation type="journal article" date="2010" name="Cell">
        <title>The genome of Naegleria gruberi illuminates early eukaryotic versatility.</title>
        <authorList>
            <person name="Fritz-Laylin L.K."/>
            <person name="Prochnik S.E."/>
            <person name="Ginger M.L."/>
            <person name="Dacks J.B."/>
            <person name="Carpenter M.L."/>
            <person name="Field M.C."/>
            <person name="Kuo A."/>
            <person name="Paredez A."/>
            <person name="Chapman J."/>
            <person name="Pham J."/>
            <person name="Shu S."/>
            <person name="Neupane R."/>
            <person name="Cipriano M."/>
            <person name="Mancuso J."/>
            <person name="Tu H."/>
            <person name="Salamov A."/>
            <person name="Lindquist E."/>
            <person name="Shapiro H."/>
            <person name="Lucas S."/>
            <person name="Grigoriev I.V."/>
            <person name="Cande W.Z."/>
            <person name="Fulton C."/>
            <person name="Rokhsar D.S."/>
            <person name="Dawson S.C."/>
        </authorList>
    </citation>
    <scope>NUCLEOTIDE SEQUENCE [LARGE SCALE GENOMIC DNA]</scope>
    <source>
        <strain evidence="10 11">NEG-M</strain>
    </source>
</reference>
<feature type="binding site" evidence="6">
    <location>
        <position position="98"/>
    </location>
    <ligand>
        <name>ATP</name>
        <dbReference type="ChEBI" id="CHEBI:30616"/>
    </ligand>
</feature>
<dbReference type="Gene3D" id="1.10.510.10">
    <property type="entry name" value="Transferase(Phosphotransferase) domain 1"/>
    <property type="match status" value="1"/>
</dbReference>
<keyword evidence="11" id="KW-1185">Reference proteome</keyword>
<dbReference type="RefSeq" id="XP_002682211.1">
    <property type="nucleotide sequence ID" value="XM_002682165.1"/>
</dbReference>
<dbReference type="InterPro" id="IPR011009">
    <property type="entry name" value="Kinase-like_dom_sf"/>
</dbReference>
<evidence type="ECO:0000256" key="3">
    <source>
        <dbReference type="ARBA" id="ARBA00022777"/>
    </source>
</evidence>
<organism evidence="11">
    <name type="scientific">Naegleria gruberi</name>
    <name type="common">Amoeba</name>
    <dbReference type="NCBI Taxonomy" id="5762"/>
    <lineage>
        <taxon>Eukaryota</taxon>
        <taxon>Discoba</taxon>
        <taxon>Heterolobosea</taxon>
        <taxon>Tetramitia</taxon>
        <taxon>Eutetramitia</taxon>
        <taxon>Vahlkampfiidae</taxon>
        <taxon>Naegleria</taxon>
    </lineage>
</organism>
<feature type="compositionally biased region" description="Low complexity" evidence="8">
    <location>
        <begin position="24"/>
        <end position="42"/>
    </location>
</feature>
<gene>
    <name evidence="10" type="ORF">NAEGRDRAFT_88123</name>
</gene>
<evidence type="ECO:0000313" key="11">
    <source>
        <dbReference type="Proteomes" id="UP000006671"/>
    </source>
</evidence>
<dbReference type="InParanoid" id="D2V050"/>
<feature type="domain" description="Protein kinase" evidence="9">
    <location>
        <begin position="69"/>
        <end position="292"/>
    </location>
</feature>
<dbReference type="InterPro" id="IPR008271">
    <property type="entry name" value="Ser/Thr_kinase_AS"/>
</dbReference>
<dbReference type="PANTHER" id="PTHR11042">
    <property type="entry name" value="EUKARYOTIC TRANSLATION INITIATION FACTOR 2-ALPHA KINASE EIF2-ALPHA KINASE -RELATED"/>
    <property type="match status" value="1"/>
</dbReference>
<evidence type="ECO:0000256" key="1">
    <source>
        <dbReference type="ARBA" id="ARBA00022679"/>
    </source>
</evidence>
<evidence type="ECO:0000256" key="7">
    <source>
        <dbReference type="RuleBase" id="RU000304"/>
    </source>
</evidence>
<evidence type="ECO:0000313" key="10">
    <source>
        <dbReference type="EMBL" id="EFC49467.1"/>
    </source>
</evidence>
<dbReference type="KEGG" id="ngr:NAEGRDRAFT_88123"/>
<sequence>MKWIESFKKNSDTGSATPSLEKQSVGSSVGNSSSSSSDFPSSFQMDLKANETFSNNNEKEQENEFEKRYIILEKLGEGGFGKVYKVKTKKTNQIRAVKIVSPSQDFTINQALSEALKQAQLYRDDNHIVHVYDVFIAVENYGQIVCIEMDCMEGNLRTIFRGRKVSEGMIWSILRQIGAALKFLSESGKIVHRDIKPDNILVKKVDFETDEIDVYLSDFGLAKSTQNSMQTSHLSGTIFFLAPEILDFGNSLNGETCRTPYSIASDIFALGVSLYQIMCQTLHRSSQLANLS</sequence>
<dbReference type="InterPro" id="IPR050339">
    <property type="entry name" value="CC_SR_Kinase"/>
</dbReference>